<accession>A0A1B6KTC1</accession>
<feature type="transmembrane region" description="Helical" evidence="12">
    <location>
        <begin position="218"/>
        <end position="236"/>
    </location>
</feature>
<keyword evidence="8 12" id="KW-0472">Membrane</keyword>
<evidence type="ECO:0000256" key="10">
    <source>
        <dbReference type="ARBA" id="ARBA00025631"/>
    </source>
</evidence>
<dbReference type="AlphaFoldDB" id="A0A1B6KTC1"/>
<feature type="region of interest" description="Disordered" evidence="11">
    <location>
        <begin position="1"/>
        <end position="36"/>
    </location>
</feature>
<keyword evidence="6 12" id="KW-1133">Transmembrane helix</keyword>
<comment type="function">
    <text evidence="10">Component of the transition zone in primary cilia. Required for ciliogenesis.</text>
</comment>
<comment type="subcellular location">
    <subcellularLocation>
        <location evidence="1">Cell projection</location>
        <location evidence="1">Cilium</location>
    </subcellularLocation>
    <subcellularLocation>
        <location evidence="2">Membrane</location>
        <topology evidence="2">Multi-pass membrane protein</topology>
    </subcellularLocation>
</comment>
<organism evidence="13">
    <name type="scientific">Graphocephala atropunctata</name>
    <dbReference type="NCBI Taxonomy" id="36148"/>
    <lineage>
        <taxon>Eukaryota</taxon>
        <taxon>Metazoa</taxon>
        <taxon>Ecdysozoa</taxon>
        <taxon>Arthropoda</taxon>
        <taxon>Hexapoda</taxon>
        <taxon>Insecta</taxon>
        <taxon>Pterygota</taxon>
        <taxon>Neoptera</taxon>
        <taxon>Paraneoptera</taxon>
        <taxon>Hemiptera</taxon>
        <taxon>Auchenorrhyncha</taxon>
        <taxon>Membracoidea</taxon>
        <taxon>Cicadellidae</taxon>
        <taxon>Cicadellinae</taxon>
        <taxon>Cicadellini</taxon>
        <taxon>Graphocephala</taxon>
    </lineage>
</organism>
<gene>
    <name evidence="13" type="ORF">g.6391</name>
</gene>
<dbReference type="GO" id="GO:0060271">
    <property type="term" value="P:cilium assembly"/>
    <property type="evidence" value="ECO:0007669"/>
    <property type="project" value="TreeGrafter"/>
</dbReference>
<dbReference type="EMBL" id="GEBQ01025473">
    <property type="protein sequence ID" value="JAT14504.1"/>
    <property type="molecule type" value="Transcribed_RNA"/>
</dbReference>
<keyword evidence="5" id="KW-0970">Cilium biogenesis/degradation</keyword>
<evidence type="ECO:0000256" key="8">
    <source>
        <dbReference type="ARBA" id="ARBA00023136"/>
    </source>
</evidence>
<evidence type="ECO:0000256" key="4">
    <source>
        <dbReference type="ARBA" id="ARBA00022692"/>
    </source>
</evidence>
<evidence type="ECO:0000313" key="13">
    <source>
        <dbReference type="EMBL" id="JAT14504.1"/>
    </source>
</evidence>
<evidence type="ECO:0000256" key="12">
    <source>
        <dbReference type="SAM" id="Phobius"/>
    </source>
</evidence>
<dbReference type="GO" id="GO:0035869">
    <property type="term" value="C:ciliary transition zone"/>
    <property type="evidence" value="ECO:0007669"/>
    <property type="project" value="TreeGrafter"/>
</dbReference>
<keyword evidence="4 12" id="KW-0812">Transmembrane</keyword>
<evidence type="ECO:0000256" key="5">
    <source>
        <dbReference type="ARBA" id="ARBA00022794"/>
    </source>
</evidence>
<evidence type="ECO:0000256" key="6">
    <source>
        <dbReference type="ARBA" id="ARBA00022989"/>
    </source>
</evidence>
<dbReference type="GO" id="GO:0016020">
    <property type="term" value="C:membrane"/>
    <property type="evidence" value="ECO:0007669"/>
    <property type="project" value="UniProtKB-SubCell"/>
</dbReference>
<evidence type="ECO:0000256" key="3">
    <source>
        <dbReference type="ARBA" id="ARBA00008783"/>
    </source>
</evidence>
<evidence type="ECO:0000256" key="1">
    <source>
        <dbReference type="ARBA" id="ARBA00004138"/>
    </source>
</evidence>
<feature type="transmembrane region" description="Helical" evidence="12">
    <location>
        <begin position="248"/>
        <end position="274"/>
    </location>
</feature>
<sequence length="345" mass="38899">KHKTHLKSKAHQSSEESDGRQASRGSRESQKTFKSLPRSKLAVLEQLNCKTSAVVDLYQNDEPQKGTATTHNTTAPTVITAVLRDLRDDIVRSPNYRQSEPVSLMNGDRAIAVIGGDNIYVQNKTKFIPIPREKALSTHNDHNFWAYQTSRLEEHSPLDVAIMVQKILIPISSMCFGLLGGVALLQLVLVNSLVGGGTDLDRKFFLQSYSRFAELTPLLFYILLAVCIVSVLDRISIDRETMTCQPSWVVVGVYILTLILTLSCASYDDMIVLYPQNKTLFQDQMKTQELLSDWQVLNTMRCLFAIIGWILFSVTSPPDLLLQHLLQVKQFEHQKRPSPIPNSRD</sequence>
<dbReference type="PANTHER" id="PTHR28388">
    <property type="entry name" value="TRANSMEMBRANE PROTEIN 237"/>
    <property type="match status" value="1"/>
</dbReference>
<dbReference type="InterPro" id="IPR029409">
    <property type="entry name" value="TMEM237"/>
</dbReference>
<evidence type="ECO:0000256" key="7">
    <source>
        <dbReference type="ARBA" id="ARBA00023069"/>
    </source>
</evidence>
<evidence type="ECO:0000256" key="9">
    <source>
        <dbReference type="ARBA" id="ARBA00023273"/>
    </source>
</evidence>
<dbReference type="Pfam" id="PF15383">
    <property type="entry name" value="TMEM237"/>
    <property type="match status" value="1"/>
</dbReference>
<feature type="compositionally biased region" description="Basic and acidic residues" evidence="11">
    <location>
        <begin position="12"/>
        <end position="31"/>
    </location>
</feature>
<proteinExistence type="inferred from homology"/>
<dbReference type="PANTHER" id="PTHR28388:SF1">
    <property type="entry name" value="TRANSMEMBRANE PROTEIN 237"/>
    <property type="match status" value="1"/>
</dbReference>
<name>A0A1B6KTC1_9HEMI</name>
<feature type="compositionally biased region" description="Basic residues" evidence="11">
    <location>
        <begin position="1"/>
        <end position="10"/>
    </location>
</feature>
<evidence type="ECO:0000256" key="11">
    <source>
        <dbReference type="SAM" id="MobiDB-lite"/>
    </source>
</evidence>
<comment type="similarity">
    <text evidence="3">Belongs to the TMEM237 family.</text>
</comment>
<feature type="transmembrane region" description="Helical" evidence="12">
    <location>
        <begin position="175"/>
        <end position="198"/>
    </location>
</feature>
<reference evidence="13" key="1">
    <citation type="submission" date="2015-11" db="EMBL/GenBank/DDBJ databases">
        <title>De novo transcriptome assembly of four potential Pierce s Disease insect vectors from Arizona vineyards.</title>
        <authorList>
            <person name="Tassone E.E."/>
        </authorList>
    </citation>
    <scope>NUCLEOTIDE SEQUENCE</scope>
</reference>
<evidence type="ECO:0000256" key="2">
    <source>
        <dbReference type="ARBA" id="ARBA00004141"/>
    </source>
</evidence>
<keyword evidence="7" id="KW-0969">Cilium</keyword>
<keyword evidence="9" id="KW-0966">Cell projection</keyword>
<protein>
    <submittedName>
        <fullName evidence="13">Uncharacterized protein</fullName>
    </submittedName>
</protein>
<feature type="non-terminal residue" evidence="13">
    <location>
        <position position="1"/>
    </location>
</feature>